<evidence type="ECO:0000313" key="2">
    <source>
        <dbReference type="Proteomes" id="UP000297245"/>
    </source>
</evidence>
<dbReference type="Proteomes" id="UP000297245">
    <property type="component" value="Unassembled WGS sequence"/>
</dbReference>
<protein>
    <submittedName>
        <fullName evidence="1">Uncharacterized protein</fullName>
    </submittedName>
</protein>
<proteinExistence type="predicted"/>
<name>A0A4S8L4C0_DENBC</name>
<dbReference type="EMBL" id="ML179665">
    <property type="protein sequence ID" value="THU83404.1"/>
    <property type="molecule type" value="Genomic_DNA"/>
</dbReference>
<reference evidence="1 2" key="1">
    <citation type="journal article" date="2019" name="Nat. Ecol. Evol.">
        <title>Megaphylogeny resolves global patterns of mushroom evolution.</title>
        <authorList>
            <person name="Varga T."/>
            <person name="Krizsan K."/>
            <person name="Foldi C."/>
            <person name="Dima B."/>
            <person name="Sanchez-Garcia M."/>
            <person name="Sanchez-Ramirez S."/>
            <person name="Szollosi G.J."/>
            <person name="Szarkandi J.G."/>
            <person name="Papp V."/>
            <person name="Albert L."/>
            <person name="Andreopoulos W."/>
            <person name="Angelini C."/>
            <person name="Antonin V."/>
            <person name="Barry K.W."/>
            <person name="Bougher N.L."/>
            <person name="Buchanan P."/>
            <person name="Buyck B."/>
            <person name="Bense V."/>
            <person name="Catcheside P."/>
            <person name="Chovatia M."/>
            <person name="Cooper J."/>
            <person name="Damon W."/>
            <person name="Desjardin D."/>
            <person name="Finy P."/>
            <person name="Geml J."/>
            <person name="Haridas S."/>
            <person name="Hughes K."/>
            <person name="Justo A."/>
            <person name="Karasinski D."/>
            <person name="Kautmanova I."/>
            <person name="Kiss B."/>
            <person name="Kocsube S."/>
            <person name="Kotiranta H."/>
            <person name="LaButti K.M."/>
            <person name="Lechner B.E."/>
            <person name="Liimatainen K."/>
            <person name="Lipzen A."/>
            <person name="Lukacs Z."/>
            <person name="Mihaltcheva S."/>
            <person name="Morgado L.N."/>
            <person name="Niskanen T."/>
            <person name="Noordeloos M.E."/>
            <person name="Ohm R.A."/>
            <person name="Ortiz-Santana B."/>
            <person name="Ovrebo C."/>
            <person name="Racz N."/>
            <person name="Riley R."/>
            <person name="Savchenko A."/>
            <person name="Shiryaev A."/>
            <person name="Soop K."/>
            <person name="Spirin V."/>
            <person name="Szebenyi C."/>
            <person name="Tomsovsky M."/>
            <person name="Tulloss R.E."/>
            <person name="Uehling J."/>
            <person name="Grigoriev I.V."/>
            <person name="Vagvolgyi C."/>
            <person name="Papp T."/>
            <person name="Martin F.M."/>
            <person name="Miettinen O."/>
            <person name="Hibbett D.S."/>
            <person name="Nagy L.G."/>
        </authorList>
    </citation>
    <scope>NUCLEOTIDE SEQUENCE [LARGE SCALE GENOMIC DNA]</scope>
    <source>
        <strain evidence="1 2">CBS 962.96</strain>
    </source>
</reference>
<dbReference type="AlphaFoldDB" id="A0A4S8L4C0"/>
<organism evidence="1 2">
    <name type="scientific">Dendrothele bispora (strain CBS 962.96)</name>
    <dbReference type="NCBI Taxonomy" id="1314807"/>
    <lineage>
        <taxon>Eukaryota</taxon>
        <taxon>Fungi</taxon>
        <taxon>Dikarya</taxon>
        <taxon>Basidiomycota</taxon>
        <taxon>Agaricomycotina</taxon>
        <taxon>Agaricomycetes</taxon>
        <taxon>Agaricomycetidae</taxon>
        <taxon>Agaricales</taxon>
        <taxon>Agaricales incertae sedis</taxon>
        <taxon>Dendrothele</taxon>
    </lineage>
</organism>
<accession>A0A4S8L4C0</accession>
<keyword evidence="2" id="KW-1185">Reference proteome</keyword>
<evidence type="ECO:0000313" key="1">
    <source>
        <dbReference type="EMBL" id="THU83404.1"/>
    </source>
</evidence>
<dbReference type="OrthoDB" id="3247418at2759"/>
<gene>
    <name evidence="1" type="ORF">K435DRAFT_822966</name>
</gene>
<sequence>MARRSLFEAHLETEARGSNSTLSAFSQLLQGSRSTSDSTKLTELQEAKFFKTAKFLSESQYIMLLDYIHLEGPPWPRSWKDPNPPIDAFILPPSGATLHSFTNNLGYTFSTFSSHKGTVLFSFIPNRAHTSKNTGFIQSIWQIPLHSRCGLSFSLKLTKPCLSMKQRKHLTATHAVVYPRPPGTYQIPRKTMVVCWSLNRGRR</sequence>